<feature type="region of interest" description="Disordered" evidence="1">
    <location>
        <begin position="1"/>
        <end position="43"/>
    </location>
</feature>
<sequence length="534" mass="56349">MASSVPTATAALDDIEPSPGILGPSPAIPSSSPGPLAMQPPPAPQPAPIPIVKLLQVESINEVLAAHLATSLLSIVLFLKNQIPLPIPQLTRIAGKNSKPKAAKQRTELLTAFDILSSHLPSTFASLAGSPPTVNHPNHSSLSTPTQVHLAILLGPTLGTAKSRVFLCVDQFGVKPLEEKDEGGAESEESDESQGDSSEDGPGDSDTASEDEGDEEDEAEAEDGDQEAAFPTPATPPKPTPPPRPFEPYIQPQVTLPAPGKPNPTRTPSSSSYLSENSPQHSRVHFQLKPTQPQPQLKSTQPQPNRPTQPQTHAQQQKILKSAERLLSHSLAEADAEGYGFNNDMAPTQTHILLRAPRSFAHPAWTPRQNVSRGLELGLREFLGEVTSSAHANSSGTGTDCVCGSASGSTSADGPNATANADTDNLNGQAKKIQTQRKKARSRPEGVFITAGPSTTSSSSCASCTGLSCSRSSCSSNPRTIITTSDPCPSSNPHTPLTSPGPKPIEDDSHGDTDAEDEMIWWSWDGRLVGFSDW</sequence>
<feature type="compositionally biased region" description="Acidic residues" evidence="1">
    <location>
        <begin position="179"/>
        <end position="226"/>
    </location>
</feature>
<name>A0A5C3KUA4_COPMA</name>
<keyword evidence="3" id="KW-1185">Reference proteome</keyword>
<feature type="compositionally biased region" description="Low complexity" evidence="1">
    <location>
        <begin position="416"/>
        <end position="425"/>
    </location>
</feature>
<dbReference type="STRING" id="230819.A0A5C3KUA4"/>
<proteinExistence type="predicted"/>
<feature type="compositionally biased region" description="Pro residues" evidence="1">
    <location>
        <begin position="233"/>
        <end position="246"/>
    </location>
</feature>
<accession>A0A5C3KUA4</accession>
<dbReference type="OrthoDB" id="2387165at2759"/>
<organism evidence="2 3">
    <name type="scientific">Coprinopsis marcescibilis</name>
    <name type="common">Agaric fungus</name>
    <name type="synonym">Psathyrella marcescibilis</name>
    <dbReference type="NCBI Taxonomy" id="230819"/>
    <lineage>
        <taxon>Eukaryota</taxon>
        <taxon>Fungi</taxon>
        <taxon>Dikarya</taxon>
        <taxon>Basidiomycota</taxon>
        <taxon>Agaricomycotina</taxon>
        <taxon>Agaricomycetes</taxon>
        <taxon>Agaricomycetidae</taxon>
        <taxon>Agaricales</taxon>
        <taxon>Agaricineae</taxon>
        <taxon>Psathyrellaceae</taxon>
        <taxon>Coprinopsis</taxon>
    </lineage>
</organism>
<dbReference type="EMBL" id="ML210204">
    <property type="protein sequence ID" value="TFK24219.1"/>
    <property type="molecule type" value="Genomic_DNA"/>
</dbReference>
<feature type="compositionally biased region" description="Low complexity" evidence="1">
    <location>
        <begin position="17"/>
        <end position="37"/>
    </location>
</feature>
<dbReference type="AlphaFoldDB" id="A0A5C3KUA4"/>
<feature type="compositionally biased region" description="Polar residues" evidence="1">
    <location>
        <begin position="484"/>
        <end position="498"/>
    </location>
</feature>
<dbReference type="InterPro" id="IPR053729">
    <property type="entry name" value="MAD2L1BP_domain_sf"/>
</dbReference>
<feature type="compositionally biased region" description="Basic and acidic residues" evidence="1">
    <location>
        <begin position="504"/>
        <end position="513"/>
    </location>
</feature>
<evidence type="ECO:0000256" key="1">
    <source>
        <dbReference type="SAM" id="MobiDB-lite"/>
    </source>
</evidence>
<gene>
    <name evidence="2" type="ORF">FA15DRAFT_756679</name>
</gene>
<feature type="region of interest" description="Disordered" evidence="1">
    <location>
        <begin position="404"/>
        <end position="451"/>
    </location>
</feature>
<evidence type="ECO:0000313" key="3">
    <source>
        <dbReference type="Proteomes" id="UP000307440"/>
    </source>
</evidence>
<feature type="compositionally biased region" description="Low complexity" evidence="1">
    <location>
        <begin position="287"/>
        <end position="312"/>
    </location>
</feature>
<feature type="compositionally biased region" description="Low complexity" evidence="1">
    <location>
        <begin position="269"/>
        <end position="278"/>
    </location>
</feature>
<dbReference type="Proteomes" id="UP000307440">
    <property type="component" value="Unassembled WGS sequence"/>
</dbReference>
<feature type="region of interest" description="Disordered" evidence="1">
    <location>
        <begin position="178"/>
        <end position="318"/>
    </location>
</feature>
<dbReference type="Gene3D" id="3.30.900.20">
    <property type="match status" value="1"/>
</dbReference>
<reference evidence="2 3" key="1">
    <citation type="journal article" date="2019" name="Nat. Ecol. Evol.">
        <title>Megaphylogeny resolves global patterns of mushroom evolution.</title>
        <authorList>
            <person name="Varga T."/>
            <person name="Krizsan K."/>
            <person name="Foldi C."/>
            <person name="Dima B."/>
            <person name="Sanchez-Garcia M."/>
            <person name="Sanchez-Ramirez S."/>
            <person name="Szollosi G.J."/>
            <person name="Szarkandi J.G."/>
            <person name="Papp V."/>
            <person name="Albert L."/>
            <person name="Andreopoulos W."/>
            <person name="Angelini C."/>
            <person name="Antonin V."/>
            <person name="Barry K.W."/>
            <person name="Bougher N.L."/>
            <person name="Buchanan P."/>
            <person name="Buyck B."/>
            <person name="Bense V."/>
            <person name="Catcheside P."/>
            <person name="Chovatia M."/>
            <person name="Cooper J."/>
            <person name="Damon W."/>
            <person name="Desjardin D."/>
            <person name="Finy P."/>
            <person name="Geml J."/>
            <person name="Haridas S."/>
            <person name="Hughes K."/>
            <person name="Justo A."/>
            <person name="Karasinski D."/>
            <person name="Kautmanova I."/>
            <person name="Kiss B."/>
            <person name="Kocsube S."/>
            <person name="Kotiranta H."/>
            <person name="LaButti K.M."/>
            <person name="Lechner B.E."/>
            <person name="Liimatainen K."/>
            <person name="Lipzen A."/>
            <person name="Lukacs Z."/>
            <person name="Mihaltcheva S."/>
            <person name="Morgado L.N."/>
            <person name="Niskanen T."/>
            <person name="Noordeloos M.E."/>
            <person name="Ohm R.A."/>
            <person name="Ortiz-Santana B."/>
            <person name="Ovrebo C."/>
            <person name="Racz N."/>
            <person name="Riley R."/>
            <person name="Savchenko A."/>
            <person name="Shiryaev A."/>
            <person name="Soop K."/>
            <person name="Spirin V."/>
            <person name="Szebenyi C."/>
            <person name="Tomsovsky M."/>
            <person name="Tulloss R.E."/>
            <person name="Uehling J."/>
            <person name="Grigoriev I.V."/>
            <person name="Vagvolgyi C."/>
            <person name="Papp T."/>
            <person name="Martin F.M."/>
            <person name="Miettinen O."/>
            <person name="Hibbett D.S."/>
            <person name="Nagy L.G."/>
        </authorList>
    </citation>
    <scope>NUCLEOTIDE SEQUENCE [LARGE SCALE GENOMIC DNA]</scope>
    <source>
        <strain evidence="2 3">CBS 121175</strain>
    </source>
</reference>
<evidence type="ECO:0000313" key="2">
    <source>
        <dbReference type="EMBL" id="TFK24219.1"/>
    </source>
</evidence>
<feature type="region of interest" description="Disordered" evidence="1">
    <location>
        <begin position="484"/>
        <end position="517"/>
    </location>
</feature>
<protein>
    <submittedName>
        <fullName evidence="2">Uncharacterized protein</fullName>
    </submittedName>
</protein>